<proteinExistence type="predicted"/>
<gene>
    <name evidence="5" type="ORF">E1269_03480</name>
</gene>
<dbReference type="InParanoid" id="A0A4R5DJR8"/>
<comment type="pathway">
    <text evidence="1">Cofactor biosynthesis; riboflavin biosynthesis.</text>
</comment>
<evidence type="ECO:0000256" key="2">
    <source>
        <dbReference type="ARBA" id="ARBA00022857"/>
    </source>
</evidence>
<dbReference type="GO" id="GO:0009231">
    <property type="term" value="P:riboflavin biosynthetic process"/>
    <property type="evidence" value="ECO:0007669"/>
    <property type="project" value="InterPro"/>
</dbReference>
<accession>A0A4R5DJR8</accession>
<evidence type="ECO:0000256" key="1">
    <source>
        <dbReference type="ARBA" id="ARBA00005104"/>
    </source>
</evidence>
<dbReference type="AlphaFoldDB" id="A0A4R5DJR8"/>
<protein>
    <submittedName>
        <fullName evidence="5">RibD family protein</fullName>
    </submittedName>
</protein>
<dbReference type="InterPro" id="IPR050765">
    <property type="entry name" value="Riboflavin_Biosynth_HTPR"/>
</dbReference>
<dbReference type="InterPro" id="IPR002734">
    <property type="entry name" value="RibDG_C"/>
</dbReference>
<dbReference type="Gene3D" id="3.40.430.10">
    <property type="entry name" value="Dihydrofolate Reductase, subunit A"/>
    <property type="match status" value="1"/>
</dbReference>
<evidence type="ECO:0000259" key="4">
    <source>
        <dbReference type="Pfam" id="PF01872"/>
    </source>
</evidence>
<dbReference type="GO" id="GO:0008703">
    <property type="term" value="F:5-amino-6-(5-phosphoribosylamino)uracil reductase activity"/>
    <property type="evidence" value="ECO:0007669"/>
    <property type="project" value="InterPro"/>
</dbReference>
<reference evidence="5 6" key="1">
    <citation type="submission" date="2019-03" db="EMBL/GenBank/DDBJ databases">
        <title>Draft genome sequences of novel Actinobacteria.</title>
        <authorList>
            <person name="Sahin N."/>
            <person name="Ay H."/>
            <person name="Saygin H."/>
        </authorList>
    </citation>
    <scope>NUCLEOTIDE SEQUENCE [LARGE SCALE GENOMIC DNA]</scope>
    <source>
        <strain evidence="5 6">5K138</strain>
    </source>
</reference>
<keyword evidence="3" id="KW-0560">Oxidoreductase</keyword>
<dbReference type="InterPro" id="IPR024072">
    <property type="entry name" value="DHFR-like_dom_sf"/>
</dbReference>
<dbReference type="OrthoDB" id="9800865at2"/>
<comment type="caution">
    <text evidence="5">The sequence shown here is derived from an EMBL/GenBank/DDBJ whole genome shotgun (WGS) entry which is preliminary data.</text>
</comment>
<evidence type="ECO:0000256" key="3">
    <source>
        <dbReference type="ARBA" id="ARBA00023002"/>
    </source>
</evidence>
<feature type="domain" description="Bacterial bifunctional deaminase-reductase C-terminal" evidence="4">
    <location>
        <begin position="38"/>
        <end position="266"/>
    </location>
</feature>
<dbReference type="Proteomes" id="UP000294739">
    <property type="component" value="Unassembled WGS sequence"/>
</dbReference>
<organism evidence="5 6">
    <name type="scientific">Jiangella asiatica</name>
    <dbReference type="NCBI Taxonomy" id="2530372"/>
    <lineage>
        <taxon>Bacteria</taxon>
        <taxon>Bacillati</taxon>
        <taxon>Actinomycetota</taxon>
        <taxon>Actinomycetes</taxon>
        <taxon>Jiangellales</taxon>
        <taxon>Jiangellaceae</taxon>
        <taxon>Jiangella</taxon>
    </lineage>
</organism>
<dbReference type="PANTHER" id="PTHR38011:SF7">
    <property type="entry name" value="2,5-DIAMINO-6-RIBOSYLAMINO-4(3H)-PYRIMIDINONE 5'-PHOSPHATE REDUCTASE"/>
    <property type="match status" value="1"/>
</dbReference>
<dbReference type="EMBL" id="SMKZ01000003">
    <property type="protein sequence ID" value="TDE14229.1"/>
    <property type="molecule type" value="Genomic_DNA"/>
</dbReference>
<dbReference type="Pfam" id="PF01872">
    <property type="entry name" value="RibD_C"/>
    <property type="match status" value="1"/>
</dbReference>
<name>A0A4R5DJR8_9ACTN</name>
<keyword evidence="2" id="KW-0521">NADP</keyword>
<dbReference type="SUPFAM" id="SSF53597">
    <property type="entry name" value="Dihydrofolate reductase-like"/>
    <property type="match status" value="1"/>
</dbReference>
<dbReference type="RefSeq" id="WP_131891253.1">
    <property type="nucleotide sequence ID" value="NZ_SMKZ01000003.1"/>
</dbReference>
<dbReference type="PANTHER" id="PTHR38011">
    <property type="entry name" value="DIHYDROFOLATE REDUCTASE FAMILY PROTEIN (AFU_ORTHOLOGUE AFUA_8G06820)"/>
    <property type="match status" value="1"/>
</dbReference>
<sequence>MCWLKRSASGRKEALVTDTPGRVEATFGDMTGPGSQRPRVVLTTTVSVDGRVTTSRRERLLDPDVWERWRAVWPPDVEGLIEERRSWIEEHHAPTVTLEGSGTFVADEAVSPRVDAHRPDDTLLVDYLPRRASRWFVVVDSRGRVDWQFTGDDETALLVLVCRDTPSGYLRHLRGTGIGYLVVGDERVDLGVALQQLGSVLGARAVVADGGGGINGALLRAGLIDEAHVITFPALVGGLGTPSFVDGPALSSDERPTALRTLGLQQGHAGSVWARYKVEHAAPRSV</sequence>
<evidence type="ECO:0000313" key="6">
    <source>
        <dbReference type="Proteomes" id="UP000294739"/>
    </source>
</evidence>
<evidence type="ECO:0000313" key="5">
    <source>
        <dbReference type="EMBL" id="TDE14229.1"/>
    </source>
</evidence>
<keyword evidence="6" id="KW-1185">Reference proteome</keyword>